<reference evidence="4" key="2">
    <citation type="submission" date="2021-10" db="EMBL/GenBank/DDBJ databases">
        <authorList>
            <person name="Mesa V."/>
        </authorList>
    </citation>
    <scope>NUCLEOTIDE SEQUENCE</scope>
    <source>
        <strain evidence="4">CC3_PB</strain>
    </source>
</reference>
<dbReference type="PANTHER" id="PTHR43278:SF4">
    <property type="entry name" value="NAD(P)H-DEPENDENT FMN-CONTAINING OXIDOREDUCTASE YWQN-RELATED"/>
    <property type="match status" value="1"/>
</dbReference>
<name>A0A650M4B8_9CLOT</name>
<dbReference type="Pfam" id="PF03358">
    <property type="entry name" value="FMN_red"/>
    <property type="match status" value="1"/>
</dbReference>
<reference evidence="5 6" key="1">
    <citation type="submission" date="2018-06" db="EMBL/GenBank/DDBJ databases">
        <authorList>
            <consortium name="IHU Genomes"/>
        </authorList>
    </citation>
    <scope>NUCLEOTIDE SEQUENCE [LARGE SCALE GENOMIC DNA]</scope>
    <source>
        <strain evidence="5 6">NEC25</strain>
    </source>
</reference>
<feature type="domain" description="NADPH-dependent FMN reductase-like" evidence="3">
    <location>
        <begin position="3"/>
        <end position="107"/>
    </location>
</feature>
<keyword evidence="2" id="KW-0288">FMN</keyword>
<dbReference type="InterPro" id="IPR029039">
    <property type="entry name" value="Flavoprotein-like_sf"/>
</dbReference>
<accession>A0A650M4B8</accession>
<evidence type="ECO:0000256" key="2">
    <source>
        <dbReference type="ARBA" id="ARBA00022643"/>
    </source>
</evidence>
<sequence>MSKILFMNTSPDKNGNTFQMGTDYLKGIKYDTLQMADYKIYQYGQVFEDDQIKEMFIPIKTADTLVIGSPVYWYSVGGLLKTFFDRLYMLPEAKTLRGKKLYFFAQVEAPSQEAVDTIEYLIKNVCRVTEMELKGFAVGASELNHMEKPE</sequence>
<dbReference type="PANTHER" id="PTHR43278">
    <property type="entry name" value="NAD(P)H-DEPENDENT FMN-CONTAINING OXIDOREDUCTASE YWQN-RELATED"/>
    <property type="match status" value="1"/>
</dbReference>
<gene>
    <name evidence="4" type="ORF">CNEO_45067</name>
    <name evidence="5" type="ORF">CNEONATNEC25_00694</name>
</gene>
<dbReference type="InterPro" id="IPR051796">
    <property type="entry name" value="ISF_SsuE-like"/>
</dbReference>
<evidence type="ECO:0000256" key="1">
    <source>
        <dbReference type="ARBA" id="ARBA00022630"/>
    </source>
</evidence>
<dbReference type="SUPFAM" id="SSF52218">
    <property type="entry name" value="Flavoproteins"/>
    <property type="match status" value="1"/>
</dbReference>
<keyword evidence="1" id="KW-0285">Flavoprotein</keyword>
<dbReference type="EMBL" id="CAKJVE010000004">
    <property type="protein sequence ID" value="CAG9711091.1"/>
    <property type="molecule type" value="Genomic_DNA"/>
</dbReference>
<dbReference type="AlphaFoldDB" id="A0A650M4B8"/>
<proteinExistence type="predicted"/>
<evidence type="ECO:0000313" key="4">
    <source>
        <dbReference type="EMBL" id="CAG9711091.1"/>
    </source>
</evidence>
<evidence type="ECO:0000259" key="3">
    <source>
        <dbReference type="Pfam" id="PF03358"/>
    </source>
</evidence>
<evidence type="ECO:0000313" key="6">
    <source>
        <dbReference type="Proteomes" id="UP000431451"/>
    </source>
</evidence>
<dbReference type="EMBL" id="UWJD01000001">
    <property type="protein sequence ID" value="VCT83099.1"/>
    <property type="molecule type" value="Genomic_DNA"/>
</dbReference>
<dbReference type="RefSeq" id="WP_159115607.1">
    <property type="nucleotide sequence ID" value="NZ_CAKJVE010000004.1"/>
</dbReference>
<dbReference type="Proteomes" id="UP000789738">
    <property type="component" value="Unassembled WGS sequence"/>
</dbReference>
<dbReference type="GO" id="GO:0016491">
    <property type="term" value="F:oxidoreductase activity"/>
    <property type="evidence" value="ECO:0007669"/>
    <property type="project" value="InterPro"/>
</dbReference>
<protein>
    <submittedName>
        <fullName evidence="5">Iron-sulfur flavoprotein</fullName>
    </submittedName>
</protein>
<evidence type="ECO:0000313" key="5">
    <source>
        <dbReference type="EMBL" id="VCT83099.1"/>
    </source>
</evidence>
<organism evidence="5 6">
    <name type="scientific">Clostridium neonatale</name>
    <dbReference type="NCBI Taxonomy" id="137838"/>
    <lineage>
        <taxon>Bacteria</taxon>
        <taxon>Bacillati</taxon>
        <taxon>Bacillota</taxon>
        <taxon>Clostridia</taxon>
        <taxon>Eubacteriales</taxon>
        <taxon>Clostridiaceae</taxon>
        <taxon>Clostridium</taxon>
    </lineage>
</organism>
<dbReference type="Proteomes" id="UP000431451">
    <property type="component" value="Unassembled WGS sequence"/>
</dbReference>
<dbReference type="Gene3D" id="3.40.50.360">
    <property type="match status" value="1"/>
</dbReference>
<dbReference type="InterPro" id="IPR005025">
    <property type="entry name" value="FMN_Rdtase-like_dom"/>
</dbReference>